<evidence type="ECO:0000256" key="4">
    <source>
        <dbReference type="ARBA" id="ARBA00022753"/>
    </source>
</evidence>
<dbReference type="Pfam" id="PF07200">
    <property type="entry name" value="Mod_r"/>
    <property type="match status" value="1"/>
</dbReference>
<feature type="compositionally biased region" description="Polar residues" evidence="8">
    <location>
        <begin position="200"/>
        <end position="234"/>
    </location>
</feature>
<proteinExistence type="inferred from homology"/>
<dbReference type="GO" id="GO:0006623">
    <property type="term" value="P:protein targeting to vacuole"/>
    <property type="evidence" value="ECO:0007669"/>
    <property type="project" value="TreeGrafter"/>
</dbReference>
<dbReference type="InterPro" id="IPR009851">
    <property type="entry name" value="Mod_r"/>
</dbReference>
<dbReference type="AlphaFoldDB" id="A0A504Z400"/>
<organism evidence="10 11">
    <name type="scientific">Fasciola gigantica</name>
    <name type="common">Giant liver fluke</name>
    <dbReference type="NCBI Taxonomy" id="46835"/>
    <lineage>
        <taxon>Eukaryota</taxon>
        <taxon>Metazoa</taxon>
        <taxon>Spiralia</taxon>
        <taxon>Lophotrochozoa</taxon>
        <taxon>Platyhelminthes</taxon>
        <taxon>Trematoda</taxon>
        <taxon>Digenea</taxon>
        <taxon>Plagiorchiida</taxon>
        <taxon>Echinostomata</taxon>
        <taxon>Echinostomatoidea</taxon>
        <taxon>Fasciolidae</taxon>
        <taxon>Fasciola</taxon>
    </lineage>
</organism>
<name>A0A504Z400_FASGI</name>
<comment type="caution">
    <text evidence="10">The sequence shown here is derived from an EMBL/GenBank/DDBJ whole genome shotgun (WGS) entry which is preliminary data.</text>
</comment>
<dbReference type="GO" id="GO:0000813">
    <property type="term" value="C:ESCRT I complex"/>
    <property type="evidence" value="ECO:0007669"/>
    <property type="project" value="TreeGrafter"/>
</dbReference>
<evidence type="ECO:0000313" key="11">
    <source>
        <dbReference type="Proteomes" id="UP000316759"/>
    </source>
</evidence>
<dbReference type="SUPFAM" id="SSF140111">
    <property type="entry name" value="Endosomal sorting complex assembly domain"/>
    <property type="match status" value="1"/>
</dbReference>
<dbReference type="Gene3D" id="1.10.287.660">
    <property type="entry name" value="Helix hairpin bin"/>
    <property type="match status" value="1"/>
</dbReference>
<dbReference type="GO" id="GO:0043162">
    <property type="term" value="P:ubiquitin-dependent protein catabolic process via the multivesicular body sorting pathway"/>
    <property type="evidence" value="ECO:0007669"/>
    <property type="project" value="TreeGrafter"/>
</dbReference>
<dbReference type="PANTHER" id="PTHR13678">
    <property type="entry name" value="VACUOLAR PROTEIN SORTING-ASSOCIATED PROTEIN 37"/>
    <property type="match status" value="1"/>
</dbReference>
<dbReference type="EMBL" id="SUNJ01000404">
    <property type="protein sequence ID" value="TPP67689.1"/>
    <property type="molecule type" value="Genomic_DNA"/>
</dbReference>
<evidence type="ECO:0000256" key="8">
    <source>
        <dbReference type="SAM" id="MobiDB-lite"/>
    </source>
</evidence>
<feature type="domain" description="VPS37 C-terminal" evidence="9">
    <location>
        <begin position="98"/>
        <end position="187"/>
    </location>
</feature>
<dbReference type="PANTHER" id="PTHR13678:SF2">
    <property type="entry name" value="VACUOLAR PROTEIN SORTING-ASSOCIATED PROTEIN 37A"/>
    <property type="match status" value="1"/>
</dbReference>
<dbReference type="OrthoDB" id="10004364at2759"/>
<evidence type="ECO:0000256" key="3">
    <source>
        <dbReference type="ARBA" id="ARBA00022448"/>
    </source>
</evidence>
<comment type="subcellular location">
    <subcellularLocation>
        <location evidence="1">Late endosome membrane</location>
        <topology evidence="1">Peripheral membrane protein</topology>
    </subcellularLocation>
</comment>
<dbReference type="Proteomes" id="UP000316759">
    <property type="component" value="Unassembled WGS sequence"/>
</dbReference>
<dbReference type="InterPro" id="IPR037202">
    <property type="entry name" value="ESCRT_assembly_dom"/>
</dbReference>
<evidence type="ECO:0000256" key="2">
    <source>
        <dbReference type="ARBA" id="ARBA00007617"/>
    </source>
</evidence>
<accession>A0A504Z400</accession>
<keyword evidence="5 7" id="KW-0653">Protein transport</keyword>
<evidence type="ECO:0000259" key="9">
    <source>
        <dbReference type="PROSITE" id="PS51314"/>
    </source>
</evidence>
<reference evidence="10 11" key="1">
    <citation type="submission" date="2019-04" db="EMBL/GenBank/DDBJ databases">
        <title>Annotation for the trematode Fasciola gigantica.</title>
        <authorList>
            <person name="Choi Y.-J."/>
        </authorList>
    </citation>
    <scope>NUCLEOTIDE SEQUENCE [LARGE SCALE GENOMIC DNA]</scope>
    <source>
        <strain evidence="10">Uganda_cow_1</strain>
    </source>
</reference>
<dbReference type="GO" id="GO:0006612">
    <property type="term" value="P:protein targeting to membrane"/>
    <property type="evidence" value="ECO:0007669"/>
    <property type="project" value="TreeGrafter"/>
</dbReference>
<sequence>MAFNCAVPGANYNGFANDDLSTSLAGMSKADLEKLLNNAEAIKEMAKTSSQVKKSIADKESLMQKNRQLAEANLDLEPQFLVKKQELAVLYKQLSDAKELYASLKSRIDALGTNYNPSTILALMQAANAEVEERSDDLANQFVNGSMNVDDFLRDFLPLRKLCNERRFKCEKLAENLSGSRPVIASRPPAPFREAPKPPVSTSSSNLGSGQLYPNLSRPSSMTNDHTVSYGFNM</sequence>
<dbReference type="GO" id="GO:0031902">
    <property type="term" value="C:late endosome membrane"/>
    <property type="evidence" value="ECO:0007669"/>
    <property type="project" value="UniProtKB-SubCell"/>
</dbReference>
<protein>
    <submittedName>
        <fullName evidence="10">Vacuolar protein sorting-associated protein 37B</fullName>
    </submittedName>
</protein>
<dbReference type="STRING" id="46835.A0A504Z400"/>
<evidence type="ECO:0000256" key="6">
    <source>
        <dbReference type="ARBA" id="ARBA00025010"/>
    </source>
</evidence>
<dbReference type="InterPro" id="IPR029012">
    <property type="entry name" value="Helix_hairpin_bin_sf"/>
</dbReference>
<evidence type="ECO:0000313" key="10">
    <source>
        <dbReference type="EMBL" id="TPP67689.1"/>
    </source>
</evidence>
<dbReference type="PROSITE" id="PS51314">
    <property type="entry name" value="VPS37_C"/>
    <property type="match status" value="1"/>
</dbReference>
<keyword evidence="4" id="KW-0967">Endosome</keyword>
<evidence type="ECO:0000256" key="1">
    <source>
        <dbReference type="ARBA" id="ARBA00004633"/>
    </source>
</evidence>
<keyword evidence="11" id="KW-1185">Reference proteome</keyword>
<comment type="similarity">
    <text evidence="2">Belongs to the VPS37 family.</text>
</comment>
<evidence type="ECO:0000256" key="7">
    <source>
        <dbReference type="PROSITE-ProRule" id="PRU00646"/>
    </source>
</evidence>
<comment type="function">
    <text evidence="6">Component of the ESCRT-I complex, a regulator of vesicular trafficking process. Required for the sorting of endocytic ubiquitinated cargos into multivesicular bodies. May be involved in cell growth and differentiation.</text>
</comment>
<feature type="region of interest" description="Disordered" evidence="8">
    <location>
        <begin position="182"/>
        <end position="234"/>
    </location>
</feature>
<keyword evidence="3 7" id="KW-0813">Transport</keyword>
<gene>
    <name evidence="10" type="ORF">FGIG_10118</name>
</gene>
<evidence type="ECO:0000256" key="5">
    <source>
        <dbReference type="ARBA" id="ARBA00022927"/>
    </source>
</evidence>